<name>A0A7I9YVD9_MYCBU</name>
<feature type="domain" description="PPE family C-terminal" evidence="3">
    <location>
        <begin position="314"/>
        <end position="389"/>
    </location>
</feature>
<feature type="domain" description="PPE" evidence="2">
    <location>
        <begin position="2"/>
        <end position="164"/>
    </location>
</feature>
<keyword evidence="5" id="KW-1185">Reference proteome</keyword>
<dbReference type="InterPro" id="IPR038332">
    <property type="entry name" value="PPE_sf"/>
</dbReference>
<reference evidence="4 5" key="1">
    <citation type="journal article" date="2019" name="Emerg. Microbes Infect.">
        <title>Comprehensive subspecies identification of 175 nontuberculous mycobacteria species based on 7547 genomic profiles.</title>
        <authorList>
            <person name="Matsumoto Y."/>
            <person name="Kinjo T."/>
            <person name="Motooka D."/>
            <person name="Nabeya D."/>
            <person name="Jung N."/>
            <person name="Uechi K."/>
            <person name="Horii T."/>
            <person name="Iida T."/>
            <person name="Fujita J."/>
            <person name="Nakamura S."/>
        </authorList>
    </citation>
    <scope>NUCLEOTIDE SEQUENCE [LARGE SCALE GENOMIC DNA]</scope>
    <source>
        <strain evidence="4 5">JCM 30725</strain>
    </source>
</reference>
<dbReference type="Proteomes" id="UP000465360">
    <property type="component" value="Unassembled WGS sequence"/>
</dbReference>
<proteinExistence type="inferred from homology"/>
<accession>A0A7I9YVD9</accession>
<protein>
    <recommendedName>
        <fullName evidence="6">PPE family protein</fullName>
    </recommendedName>
</protein>
<evidence type="ECO:0000256" key="1">
    <source>
        <dbReference type="ARBA" id="ARBA00010652"/>
    </source>
</evidence>
<dbReference type="GO" id="GO:0052572">
    <property type="term" value="P:response to host immune response"/>
    <property type="evidence" value="ECO:0007669"/>
    <property type="project" value="TreeGrafter"/>
</dbReference>
<gene>
    <name evidence="4" type="ORF">MBOU_45790</name>
</gene>
<dbReference type="SUPFAM" id="SSF140459">
    <property type="entry name" value="PE/PPE dimer-like"/>
    <property type="match status" value="1"/>
</dbReference>
<sequence>MDFGALPPEINSARMYAGPGAGSMIGAAVAWDALATELQTAASSYSSVIAGLTSGPWLGPAAANAAAAFIPFATWTSVTAGQAELAASQARAAIAAYEAAYAATVPPAVIAANRSLLAALVATNFFGQNSPAIAATEALYCEMWAQDAAAMYGYAATSASASTLAPFQLPPPVTEAAGLAAQATAVSQAAGEAGATQSTLASLVETVPAALTSMASPANVSGASGPAAAALTLPSTSPLGSSGEMANLLNIAVMPVFALSSLLGIAQTMQGMAATAAQEAAAAAAAVEGAVEGAAVAAEEAMIGGEAAMGGVLGAMGSAASLGSLSVPPTWTSVIPTAHFAGAQGAVTTGMVGEGGVPPALLGGVPRGATGPRNPMPRYGLVPTVMAQPPSAGYGAVV</sequence>
<dbReference type="InterPro" id="IPR022171">
    <property type="entry name" value="PPE_C"/>
</dbReference>
<comment type="similarity">
    <text evidence="1">Belongs to the mycobacterial PPE family.</text>
</comment>
<dbReference type="PANTHER" id="PTHR46766">
    <property type="entry name" value="GLUTAMINE-RICH PROTEIN 2"/>
    <property type="match status" value="1"/>
</dbReference>
<dbReference type="FunFam" id="1.20.1260.20:FF:000001">
    <property type="entry name" value="PPE family protein PPE41"/>
    <property type="match status" value="1"/>
</dbReference>
<dbReference type="Gene3D" id="1.20.1260.20">
    <property type="entry name" value="PPE superfamily"/>
    <property type="match status" value="1"/>
</dbReference>
<dbReference type="RefSeq" id="WP_163717020.1">
    <property type="nucleotide sequence ID" value="NZ_BLKZ01000001.1"/>
</dbReference>
<evidence type="ECO:0000313" key="4">
    <source>
        <dbReference type="EMBL" id="GFG92537.1"/>
    </source>
</evidence>
<dbReference type="Pfam" id="PF12484">
    <property type="entry name" value="PPE-SVP"/>
    <property type="match status" value="1"/>
</dbReference>
<evidence type="ECO:0008006" key="6">
    <source>
        <dbReference type="Google" id="ProtNLM"/>
    </source>
</evidence>
<comment type="caution">
    <text evidence="4">The sequence shown here is derived from an EMBL/GenBank/DDBJ whole genome shotgun (WGS) entry which is preliminary data.</text>
</comment>
<evidence type="ECO:0000259" key="3">
    <source>
        <dbReference type="Pfam" id="PF12484"/>
    </source>
</evidence>
<dbReference type="AlphaFoldDB" id="A0A7I9YVD9"/>
<evidence type="ECO:0000259" key="2">
    <source>
        <dbReference type="Pfam" id="PF00823"/>
    </source>
</evidence>
<dbReference type="Pfam" id="PF00823">
    <property type="entry name" value="PPE"/>
    <property type="match status" value="1"/>
</dbReference>
<evidence type="ECO:0000313" key="5">
    <source>
        <dbReference type="Proteomes" id="UP000465360"/>
    </source>
</evidence>
<organism evidence="4 5">
    <name type="scientific">Mycobacterium bourgelatii</name>
    <dbReference type="NCBI Taxonomy" id="1273442"/>
    <lineage>
        <taxon>Bacteria</taxon>
        <taxon>Bacillati</taxon>
        <taxon>Actinomycetota</taxon>
        <taxon>Actinomycetes</taxon>
        <taxon>Mycobacteriales</taxon>
        <taxon>Mycobacteriaceae</taxon>
        <taxon>Mycobacterium</taxon>
    </lineage>
</organism>
<dbReference type="PANTHER" id="PTHR46766:SF1">
    <property type="entry name" value="GLUTAMINE-RICH PROTEIN 2"/>
    <property type="match status" value="1"/>
</dbReference>
<dbReference type="InterPro" id="IPR000030">
    <property type="entry name" value="PPE_dom"/>
</dbReference>
<dbReference type="EMBL" id="BLKZ01000001">
    <property type="protein sequence ID" value="GFG92537.1"/>
    <property type="molecule type" value="Genomic_DNA"/>
</dbReference>